<dbReference type="RefSeq" id="WP_184742534.1">
    <property type="nucleotide sequence ID" value="NZ_JACHGJ010000001.1"/>
</dbReference>
<gene>
    <name evidence="1" type="ORF">HNR50_000201</name>
</gene>
<organism evidence="1 2">
    <name type="scientific">Spirochaeta isovalerica</name>
    <dbReference type="NCBI Taxonomy" id="150"/>
    <lineage>
        <taxon>Bacteria</taxon>
        <taxon>Pseudomonadati</taxon>
        <taxon>Spirochaetota</taxon>
        <taxon>Spirochaetia</taxon>
        <taxon>Spirochaetales</taxon>
        <taxon>Spirochaetaceae</taxon>
        <taxon>Spirochaeta</taxon>
    </lineage>
</organism>
<dbReference type="Pfam" id="PF21699">
    <property type="entry name" value="TM1266-like"/>
    <property type="match status" value="1"/>
</dbReference>
<reference evidence="1 2" key="1">
    <citation type="submission" date="2020-08" db="EMBL/GenBank/DDBJ databases">
        <title>Genomic Encyclopedia of Type Strains, Phase IV (KMG-IV): sequencing the most valuable type-strain genomes for metagenomic binning, comparative biology and taxonomic classification.</title>
        <authorList>
            <person name="Goeker M."/>
        </authorList>
    </citation>
    <scope>NUCLEOTIDE SEQUENCE [LARGE SCALE GENOMIC DNA]</scope>
    <source>
        <strain evidence="1 2">DSM 2461</strain>
    </source>
</reference>
<dbReference type="InterPro" id="IPR023860">
    <property type="entry name" value="FeFe-hyd_TM1266"/>
</dbReference>
<dbReference type="NCBIfam" id="TIGR03959">
    <property type="entry name" value="hyd_TM1266"/>
    <property type="match status" value="1"/>
</dbReference>
<dbReference type="SUPFAM" id="SSF55021">
    <property type="entry name" value="ACT-like"/>
    <property type="match status" value="1"/>
</dbReference>
<dbReference type="Proteomes" id="UP000587760">
    <property type="component" value="Unassembled WGS sequence"/>
</dbReference>
<evidence type="ECO:0000313" key="1">
    <source>
        <dbReference type="EMBL" id="MBB6478568.1"/>
    </source>
</evidence>
<sequence>MEKRIGIVAILADNRDSICTMNSIFSDYHDIIRARQGLPFTDKNIQIISLIVEGTTDQIGALTGKLGRLPGLKVKSMLTTYRENDESGNTD</sequence>
<accession>A0A841R729</accession>
<keyword evidence="2" id="KW-1185">Reference proteome</keyword>
<proteinExistence type="predicted"/>
<dbReference type="InterPro" id="IPR045865">
    <property type="entry name" value="ACT-like_dom_sf"/>
</dbReference>
<protein>
    <submittedName>
        <fullName evidence="1">Putative iron-only hydrogenase system regulator</fullName>
    </submittedName>
</protein>
<name>A0A841R729_9SPIO</name>
<dbReference type="EMBL" id="JACHGJ010000001">
    <property type="protein sequence ID" value="MBB6478568.1"/>
    <property type="molecule type" value="Genomic_DNA"/>
</dbReference>
<dbReference type="Gene3D" id="3.30.70.1150">
    <property type="entry name" value="ACT-like. Chain A, domain 2"/>
    <property type="match status" value="1"/>
</dbReference>
<comment type="caution">
    <text evidence="1">The sequence shown here is derived from an EMBL/GenBank/DDBJ whole genome shotgun (WGS) entry which is preliminary data.</text>
</comment>
<dbReference type="InterPro" id="IPR027271">
    <property type="entry name" value="Acetolactate_synth/TF_NikR_C"/>
</dbReference>
<dbReference type="AlphaFoldDB" id="A0A841R729"/>
<evidence type="ECO:0000313" key="2">
    <source>
        <dbReference type="Proteomes" id="UP000587760"/>
    </source>
</evidence>